<reference evidence="2 3" key="1">
    <citation type="submission" date="2017-09" db="EMBL/GenBank/DDBJ databases">
        <title>WGS assembly of Aquilegia coerulea Goldsmith.</title>
        <authorList>
            <person name="Hodges S."/>
            <person name="Kramer E."/>
            <person name="Nordborg M."/>
            <person name="Tomkins J."/>
            <person name="Borevitz J."/>
            <person name="Derieg N."/>
            <person name="Yan J."/>
            <person name="Mihaltcheva S."/>
            <person name="Hayes R.D."/>
            <person name="Rokhsar D."/>
        </authorList>
    </citation>
    <scope>NUCLEOTIDE SEQUENCE [LARGE SCALE GENOMIC DNA]</scope>
    <source>
        <strain evidence="3">cv. Goldsmith</strain>
    </source>
</reference>
<feature type="compositionally biased region" description="Basic and acidic residues" evidence="1">
    <location>
        <begin position="174"/>
        <end position="226"/>
    </location>
</feature>
<dbReference type="Proteomes" id="UP000230069">
    <property type="component" value="Unassembled WGS sequence"/>
</dbReference>
<dbReference type="InParanoid" id="A0A2G5CE01"/>
<feature type="compositionally biased region" description="Basic residues" evidence="1">
    <location>
        <begin position="77"/>
        <end position="93"/>
    </location>
</feature>
<name>A0A2G5CE01_AQUCA</name>
<dbReference type="AlphaFoldDB" id="A0A2G5CE01"/>
<dbReference type="STRING" id="218851.A0A2G5CE01"/>
<accession>A0A2G5CE01</accession>
<feature type="region of interest" description="Disordered" evidence="1">
    <location>
        <begin position="168"/>
        <end position="226"/>
    </location>
</feature>
<evidence type="ECO:0000313" key="3">
    <source>
        <dbReference type="Proteomes" id="UP000230069"/>
    </source>
</evidence>
<sequence>MILPYLFPDAHPQRDEDVVAKENKPSDGLEDDVVQNDNKDDDVAGDNAKEMSLIEATHEAGNTNNFETSPISLCTGQRKRKRSTRSRRKRQRQIRSDVSNSGASETIDVNNHQNENAGTATVSGIEPQTVEVRKTEKMRMMTDIYNITEPVTDDLYESEPDTDLYESEPAIDLTKSDPDIDLNKSDPDIDLKKRDPADIDLNKSDPADIDLNKSDPADIDLNKSDPDVDLNEIRPYIDLNLSPTHQGMGIQYEDDEDLQCILQKNVPKEVEEAAAGNQHAVDKEVEEAAAGNQPAADANDQMLTSRKRKGKMLLYEENKPSLKTSQWDTSRGVQINNENVRGQGFEAHNNGQQRIGPKTIQSKDKAVNSQVIDDRPQLMRSKQRSITLAVNGSSSLGYQPEVHVFY</sequence>
<proteinExistence type="predicted"/>
<feature type="compositionally biased region" description="Polar residues" evidence="1">
    <location>
        <begin position="60"/>
        <end position="75"/>
    </location>
</feature>
<protein>
    <submittedName>
        <fullName evidence="2">Uncharacterized protein</fullName>
    </submittedName>
</protein>
<organism evidence="2 3">
    <name type="scientific">Aquilegia coerulea</name>
    <name type="common">Rocky mountain columbine</name>
    <dbReference type="NCBI Taxonomy" id="218851"/>
    <lineage>
        <taxon>Eukaryota</taxon>
        <taxon>Viridiplantae</taxon>
        <taxon>Streptophyta</taxon>
        <taxon>Embryophyta</taxon>
        <taxon>Tracheophyta</taxon>
        <taxon>Spermatophyta</taxon>
        <taxon>Magnoliopsida</taxon>
        <taxon>Ranunculales</taxon>
        <taxon>Ranunculaceae</taxon>
        <taxon>Thalictroideae</taxon>
        <taxon>Aquilegia</taxon>
    </lineage>
</organism>
<feature type="compositionally biased region" description="Polar residues" evidence="1">
    <location>
        <begin position="97"/>
        <end position="122"/>
    </location>
</feature>
<gene>
    <name evidence="2" type="ORF">AQUCO_05900020v1</name>
</gene>
<evidence type="ECO:0000256" key="1">
    <source>
        <dbReference type="SAM" id="MobiDB-lite"/>
    </source>
</evidence>
<dbReference type="EMBL" id="KZ305076">
    <property type="protein sequence ID" value="PIA29508.1"/>
    <property type="molecule type" value="Genomic_DNA"/>
</dbReference>
<keyword evidence="3" id="KW-1185">Reference proteome</keyword>
<feature type="region of interest" description="Disordered" evidence="1">
    <location>
        <begin position="1"/>
        <end position="129"/>
    </location>
</feature>
<feature type="compositionally biased region" description="Basic and acidic residues" evidence="1">
    <location>
        <begin position="11"/>
        <end position="27"/>
    </location>
</feature>
<evidence type="ECO:0000313" key="2">
    <source>
        <dbReference type="EMBL" id="PIA29508.1"/>
    </source>
</evidence>